<dbReference type="InterPro" id="IPR022894">
    <property type="entry name" value="Oligoribonuclease"/>
</dbReference>
<dbReference type="PANTHER" id="PTHR11046:SF0">
    <property type="entry name" value="OLIGORIBONUCLEASE, MITOCHONDRIAL"/>
    <property type="match status" value="1"/>
</dbReference>
<dbReference type="InterPro" id="IPR013520">
    <property type="entry name" value="Ribonucl_H"/>
</dbReference>
<evidence type="ECO:0000313" key="6">
    <source>
        <dbReference type="EMBL" id="KID66536.1"/>
    </source>
</evidence>
<reference evidence="6 7" key="1">
    <citation type="journal article" date="2014" name="Proc. Natl. Acad. Sci. U.S.A.">
        <title>Trajectory and genomic determinants of fungal-pathogen speciation and host adaptation.</title>
        <authorList>
            <person name="Hu X."/>
            <person name="Xiao G."/>
            <person name="Zheng P."/>
            <person name="Shang Y."/>
            <person name="Su Y."/>
            <person name="Zhang X."/>
            <person name="Liu X."/>
            <person name="Zhan S."/>
            <person name="St Leger R.J."/>
            <person name="Wang C."/>
        </authorList>
    </citation>
    <scope>NUCLEOTIDE SEQUENCE [LARGE SCALE GENOMIC DNA]</scope>
    <source>
        <strain evidence="6 7">ARSEF 549</strain>
    </source>
</reference>
<proteinExistence type="inferred from homology"/>
<evidence type="ECO:0000256" key="3">
    <source>
        <dbReference type="ARBA" id="ARBA00022801"/>
    </source>
</evidence>
<feature type="non-terminal residue" evidence="6">
    <location>
        <position position="1"/>
    </location>
</feature>
<evidence type="ECO:0000313" key="7">
    <source>
        <dbReference type="Proteomes" id="UP000031186"/>
    </source>
</evidence>
<dbReference type="NCBIfam" id="NF003765">
    <property type="entry name" value="PRK05359.1"/>
    <property type="match status" value="1"/>
</dbReference>
<dbReference type="GO" id="GO:0003676">
    <property type="term" value="F:nucleic acid binding"/>
    <property type="evidence" value="ECO:0007669"/>
    <property type="project" value="InterPro"/>
</dbReference>
<comment type="caution">
    <text evidence="6">The sequence shown here is derived from an EMBL/GenBank/DDBJ whole genome shotgun (WGS) entry which is preliminary data.</text>
</comment>
<evidence type="ECO:0000256" key="2">
    <source>
        <dbReference type="ARBA" id="ARBA00022722"/>
    </source>
</evidence>
<dbReference type="SMART" id="SM00479">
    <property type="entry name" value="EXOIII"/>
    <property type="match status" value="1"/>
</dbReference>
<keyword evidence="4" id="KW-0269">Exonuclease</keyword>
<dbReference type="InterPro" id="IPR036397">
    <property type="entry name" value="RNaseH_sf"/>
</dbReference>
<organism evidence="6 7">
    <name type="scientific">Metarhizium anisopliae (strain ARSEF 549)</name>
    <dbReference type="NCBI Taxonomy" id="3151832"/>
    <lineage>
        <taxon>Eukaryota</taxon>
        <taxon>Fungi</taxon>
        <taxon>Dikarya</taxon>
        <taxon>Ascomycota</taxon>
        <taxon>Pezizomycotina</taxon>
        <taxon>Sordariomycetes</taxon>
        <taxon>Hypocreomycetidae</taxon>
        <taxon>Hypocreales</taxon>
        <taxon>Clavicipitaceae</taxon>
        <taxon>Metarhizium</taxon>
    </lineage>
</organism>
<feature type="domain" description="Exonuclease" evidence="5">
    <location>
        <begin position="53"/>
        <end position="223"/>
    </location>
</feature>
<keyword evidence="3" id="KW-0378">Hydrolase</keyword>
<dbReference type="EMBL" id="AZNF01000005">
    <property type="protein sequence ID" value="KID66536.1"/>
    <property type="molecule type" value="Genomic_DNA"/>
</dbReference>
<dbReference type="Proteomes" id="UP000031186">
    <property type="component" value="Unassembled WGS sequence"/>
</dbReference>
<evidence type="ECO:0000256" key="4">
    <source>
        <dbReference type="ARBA" id="ARBA00022839"/>
    </source>
</evidence>
<dbReference type="InterPro" id="IPR012337">
    <property type="entry name" value="RNaseH-like_sf"/>
</dbReference>
<keyword evidence="7" id="KW-1185">Reference proteome</keyword>
<dbReference type="Pfam" id="PF00929">
    <property type="entry name" value="RNase_T"/>
    <property type="match status" value="1"/>
</dbReference>
<keyword evidence="2" id="KW-0540">Nuclease</keyword>
<dbReference type="Gene3D" id="3.30.420.10">
    <property type="entry name" value="Ribonuclease H-like superfamily/Ribonuclease H"/>
    <property type="match status" value="1"/>
</dbReference>
<accession>A0A0B4FLB1</accession>
<dbReference type="SUPFAM" id="SSF53098">
    <property type="entry name" value="Ribonuclease H-like"/>
    <property type="match status" value="1"/>
</dbReference>
<dbReference type="GO" id="GO:0000175">
    <property type="term" value="F:3'-5'-RNA exonuclease activity"/>
    <property type="evidence" value="ECO:0007669"/>
    <property type="project" value="InterPro"/>
</dbReference>
<dbReference type="GO" id="GO:0005739">
    <property type="term" value="C:mitochondrion"/>
    <property type="evidence" value="ECO:0007669"/>
    <property type="project" value="TreeGrafter"/>
</dbReference>
<dbReference type="OrthoDB" id="270189at2759"/>
<dbReference type="VEuPathDB" id="FungiDB:MAN_04817"/>
<name>A0A0B4FLB1_METAF</name>
<evidence type="ECO:0000256" key="1">
    <source>
        <dbReference type="ARBA" id="ARBA00009921"/>
    </source>
</evidence>
<comment type="similarity">
    <text evidence="1">Belongs to the oligoribonuclease family.</text>
</comment>
<evidence type="ECO:0000259" key="5">
    <source>
        <dbReference type="SMART" id="SM00479"/>
    </source>
</evidence>
<gene>
    <name evidence="6" type="ORF">MAN_04817</name>
</gene>
<dbReference type="CDD" id="cd06135">
    <property type="entry name" value="Orn"/>
    <property type="match status" value="1"/>
</dbReference>
<dbReference type="AlphaFoldDB" id="A0A0B4FLB1"/>
<dbReference type="PANTHER" id="PTHR11046">
    <property type="entry name" value="OLIGORIBONUCLEASE, MITOCHONDRIAL"/>
    <property type="match status" value="1"/>
</dbReference>
<sequence>MAPGAGDAPPSGVTTDDPLVWIDCEVKFSRLVLIWGHEACSQTCGKGAATLPATWLNPDTEEIIEIYCIITTGNLEIIDQEGYHTVIHCPASRLDQMDEWCTQTHGNSGLTAAVLASSTTPEQAAEGLYNYITRFIPEKRKALLAGNSVHADRAFLRREPYAKVIDHLHYRILDISAIKEAGRRWCSREIMAQAPAKKGRHLARDDILESIEEARPLIMSLNSSTVVNGPVELTAPVTYLT</sequence>
<protein>
    <submittedName>
        <fullName evidence="6">Phosphoglucomutase</fullName>
    </submittedName>
</protein>
<dbReference type="HOGENOM" id="CLU_064761_3_1_1"/>